<name>A0AAD7AV42_9AGAR</name>
<keyword evidence="2" id="KW-1185">Reference proteome</keyword>
<comment type="caution">
    <text evidence="1">The sequence shown here is derived from an EMBL/GenBank/DDBJ whole genome shotgun (WGS) entry which is preliminary data.</text>
</comment>
<organism evidence="1 2">
    <name type="scientific">Mycena albidolilacea</name>
    <dbReference type="NCBI Taxonomy" id="1033008"/>
    <lineage>
        <taxon>Eukaryota</taxon>
        <taxon>Fungi</taxon>
        <taxon>Dikarya</taxon>
        <taxon>Basidiomycota</taxon>
        <taxon>Agaricomycotina</taxon>
        <taxon>Agaricomycetes</taxon>
        <taxon>Agaricomycetidae</taxon>
        <taxon>Agaricales</taxon>
        <taxon>Marasmiineae</taxon>
        <taxon>Mycenaceae</taxon>
        <taxon>Mycena</taxon>
    </lineage>
</organism>
<sequence>MRPHLLLPQELVDECLLHLSEENHLKACALVCRSWSHSAQRALFKDVFVVVPKDSNVPHLIRHIRSLYLGQGLKVDLRAFQKVCNIPFTHLEDVYIDNWCALAPQSGVALQQLLSLSTLSRVHMQCTFDSTFLSIWDRCSLNVRHVSLFCRNYDFPDSSGHTPPHSSARIVVESLQLCGAEAGFGWLKQGHSPLDLSRLVVLSVTAASVLRWSRMAPAFQTIQALDVPHSDTLDLSLFPNFTRQSILSKLLRPLPASSRLYFLTSAVVSVVNSTPSWRIFPWGIYPE</sequence>
<proteinExistence type="predicted"/>
<reference evidence="1" key="1">
    <citation type="submission" date="2023-03" db="EMBL/GenBank/DDBJ databases">
        <title>Massive genome expansion in bonnet fungi (Mycena s.s.) driven by repeated elements and novel gene families across ecological guilds.</title>
        <authorList>
            <consortium name="Lawrence Berkeley National Laboratory"/>
            <person name="Harder C.B."/>
            <person name="Miyauchi S."/>
            <person name="Viragh M."/>
            <person name="Kuo A."/>
            <person name="Thoen E."/>
            <person name="Andreopoulos B."/>
            <person name="Lu D."/>
            <person name="Skrede I."/>
            <person name="Drula E."/>
            <person name="Henrissat B."/>
            <person name="Morin E."/>
            <person name="Kohler A."/>
            <person name="Barry K."/>
            <person name="LaButti K."/>
            <person name="Morin E."/>
            <person name="Salamov A."/>
            <person name="Lipzen A."/>
            <person name="Mereny Z."/>
            <person name="Hegedus B."/>
            <person name="Baldrian P."/>
            <person name="Stursova M."/>
            <person name="Weitz H."/>
            <person name="Taylor A."/>
            <person name="Grigoriev I.V."/>
            <person name="Nagy L.G."/>
            <person name="Martin F."/>
            <person name="Kauserud H."/>
        </authorList>
    </citation>
    <scope>NUCLEOTIDE SEQUENCE</scope>
    <source>
        <strain evidence="1">CBHHK002</strain>
    </source>
</reference>
<dbReference type="SUPFAM" id="SSF81383">
    <property type="entry name" value="F-box domain"/>
    <property type="match status" value="1"/>
</dbReference>
<protein>
    <recommendedName>
        <fullName evidence="3">F-box domain-containing protein</fullName>
    </recommendedName>
</protein>
<evidence type="ECO:0008006" key="3">
    <source>
        <dbReference type="Google" id="ProtNLM"/>
    </source>
</evidence>
<dbReference type="AlphaFoldDB" id="A0AAD7AV42"/>
<gene>
    <name evidence="1" type="ORF">DFH08DRAFT_831744</name>
</gene>
<evidence type="ECO:0000313" key="2">
    <source>
        <dbReference type="Proteomes" id="UP001218218"/>
    </source>
</evidence>
<dbReference type="Proteomes" id="UP001218218">
    <property type="component" value="Unassembled WGS sequence"/>
</dbReference>
<dbReference type="EMBL" id="JARIHO010000001">
    <property type="protein sequence ID" value="KAJ7368579.1"/>
    <property type="molecule type" value="Genomic_DNA"/>
</dbReference>
<dbReference type="InterPro" id="IPR036047">
    <property type="entry name" value="F-box-like_dom_sf"/>
</dbReference>
<accession>A0AAD7AV42</accession>
<evidence type="ECO:0000313" key="1">
    <source>
        <dbReference type="EMBL" id="KAJ7368579.1"/>
    </source>
</evidence>